<accession>A0A1E5QI91</accession>
<evidence type="ECO:0000313" key="2">
    <source>
        <dbReference type="EMBL" id="OEJ74399.1"/>
    </source>
</evidence>
<dbReference type="OrthoDB" id="517164at2"/>
<dbReference type="STRING" id="1781255.BH720_14305"/>
<feature type="transmembrane region" description="Helical" evidence="1">
    <location>
        <begin position="44"/>
        <end position="61"/>
    </location>
</feature>
<evidence type="ECO:0000256" key="1">
    <source>
        <dbReference type="SAM" id="Phobius"/>
    </source>
</evidence>
<feature type="transmembrane region" description="Helical" evidence="1">
    <location>
        <begin position="12"/>
        <end position="32"/>
    </location>
</feature>
<dbReference type="RefSeq" id="WP_069967897.1">
    <property type="nucleotide sequence ID" value="NZ_CM124774.1"/>
</dbReference>
<keyword evidence="1" id="KW-0472">Membrane</keyword>
<gene>
    <name evidence="2" type="ORF">BH720_14305</name>
</gene>
<organism evidence="2">
    <name type="scientific">Desertifilum tharense IPPAS B-1220</name>
    <dbReference type="NCBI Taxonomy" id="1781255"/>
    <lineage>
        <taxon>Bacteria</taxon>
        <taxon>Bacillati</taxon>
        <taxon>Cyanobacteriota</taxon>
        <taxon>Cyanophyceae</taxon>
        <taxon>Desertifilales</taxon>
        <taxon>Desertifilaceae</taxon>
        <taxon>Desertifilum</taxon>
    </lineage>
</organism>
<comment type="caution">
    <text evidence="2">The sequence shown here is derived from an EMBL/GenBank/DDBJ whole genome shotgun (WGS) entry which is preliminary data.</text>
</comment>
<keyword evidence="1" id="KW-0812">Transmembrane</keyword>
<protein>
    <recommendedName>
        <fullName evidence="3">DUF3177 domain-containing protein</fullName>
    </recommendedName>
</protein>
<reference evidence="2" key="1">
    <citation type="submission" date="2016-09" db="EMBL/GenBank/DDBJ databases">
        <title>Draft genome of thermotolerant cyanobacterium Desertifilum sp. strain IPPAS B-1220.</title>
        <authorList>
            <person name="Sinetova M.A."/>
            <person name="Bolakhan K."/>
            <person name="Zayadan B.K."/>
            <person name="Mironov K.S."/>
            <person name="Ustinova V."/>
            <person name="Kupriyanova E.V."/>
            <person name="Sidorov R.A."/>
            <person name="Skrypnik A.N."/>
            <person name="Gogoleva N.E."/>
            <person name="Gogolev Y.V."/>
            <person name="Los D.A."/>
        </authorList>
    </citation>
    <scope>NUCLEOTIDE SEQUENCE [LARGE SCALE GENOMIC DNA]</scope>
    <source>
        <strain evidence="2">IPPAS B-1220</strain>
    </source>
</reference>
<dbReference type="AlphaFoldDB" id="A0A1E5QI91"/>
<name>A0A1E5QI91_9CYAN</name>
<evidence type="ECO:0008006" key="3">
    <source>
        <dbReference type="Google" id="ProtNLM"/>
    </source>
</evidence>
<keyword evidence="1" id="KW-1133">Transmembrane helix</keyword>
<sequence>MELLRSLVWMDYKLAVLFAVVFPLGLLIWATVKQSEAIIRLLIIYWRVASLLAITVYLLIAAVPVGYVTSLAARILIPICLWFWVDLNEEIEDIPPKRPLKLCFSAWRWAVSIYMVAGAIAQISSLQCAAQPKAQIITNAFCRLWLEAPWRYKEILHGGFTEGFMAFIGIAGLIIYVTYFLYFVLIRLGKQGRSAISS</sequence>
<proteinExistence type="predicted"/>
<dbReference type="EMBL" id="MJGC01000066">
    <property type="protein sequence ID" value="OEJ74399.1"/>
    <property type="molecule type" value="Genomic_DNA"/>
</dbReference>
<feature type="transmembrane region" description="Helical" evidence="1">
    <location>
        <begin position="164"/>
        <end position="185"/>
    </location>
</feature>
<dbReference type="Pfam" id="PF11375">
    <property type="entry name" value="DUF3177"/>
    <property type="match status" value="1"/>
</dbReference>
<dbReference type="InterPro" id="IPR021515">
    <property type="entry name" value="DUF3177"/>
</dbReference>